<dbReference type="RefSeq" id="WP_345138647.1">
    <property type="nucleotide sequence ID" value="NZ_BAABAT010000047.1"/>
</dbReference>
<dbReference type="Proteomes" id="UP001500620">
    <property type="component" value="Unassembled WGS sequence"/>
</dbReference>
<dbReference type="InterPro" id="IPR037479">
    <property type="entry name" value="Tauto_MSAD"/>
</dbReference>
<dbReference type="EMBL" id="BAABAT010000047">
    <property type="protein sequence ID" value="GAA4261698.1"/>
    <property type="molecule type" value="Genomic_DNA"/>
</dbReference>
<dbReference type="Pfam" id="PF14552">
    <property type="entry name" value="Tautomerase_2"/>
    <property type="match status" value="1"/>
</dbReference>
<dbReference type="Gene3D" id="3.30.429.10">
    <property type="entry name" value="Macrophage Migration Inhibitory Factor"/>
    <property type="match status" value="1"/>
</dbReference>
<gene>
    <name evidence="1" type="ORF">GCM10022255_095300</name>
</gene>
<organism evidence="1 2">
    <name type="scientific">Dactylosporangium darangshiense</name>
    <dbReference type="NCBI Taxonomy" id="579108"/>
    <lineage>
        <taxon>Bacteria</taxon>
        <taxon>Bacillati</taxon>
        <taxon>Actinomycetota</taxon>
        <taxon>Actinomycetes</taxon>
        <taxon>Micromonosporales</taxon>
        <taxon>Micromonosporaceae</taxon>
        <taxon>Dactylosporangium</taxon>
    </lineage>
</organism>
<evidence type="ECO:0000313" key="2">
    <source>
        <dbReference type="Proteomes" id="UP001500620"/>
    </source>
</evidence>
<dbReference type="InterPro" id="IPR014347">
    <property type="entry name" value="Tautomerase/MIF_sf"/>
</dbReference>
<dbReference type="PANTHER" id="PTHR38460">
    <property type="entry name" value="TAUTOMERASE YOLI-RELATED"/>
    <property type="match status" value="1"/>
</dbReference>
<reference evidence="2" key="1">
    <citation type="journal article" date="2019" name="Int. J. Syst. Evol. Microbiol.">
        <title>The Global Catalogue of Microorganisms (GCM) 10K type strain sequencing project: providing services to taxonomists for standard genome sequencing and annotation.</title>
        <authorList>
            <consortium name="The Broad Institute Genomics Platform"/>
            <consortium name="The Broad Institute Genome Sequencing Center for Infectious Disease"/>
            <person name="Wu L."/>
            <person name="Ma J."/>
        </authorList>
    </citation>
    <scope>NUCLEOTIDE SEQUENCE [LARGE SCALE GENOMIC DNA]</scope>
    <source>
        <strain evidence="2">JCM 17441</strain>
    </source>
</reference>
<name>A0ABP8DQ98_9ACTN</name>
<dbReference type="PANTHER" id="PTHR38460:SF1">
    <property type="entry name" value="TAUTOMERASE YOLI-RELATED"/>
    <property type="match status" value="1"/>
</dbReference>
<accession>A0ABP8DQ98</accession>
<sequence>MPLIQVHLDRAVFTASQAEIGDAIHDAQVEVLGIPADDRFQIFLPHDAGELKFDPGYNGVDRRSLLVVRIVAVRMYDTQTKHHLFRAIADKLAPLGIRPEDLLVCLTENGAEDWYAGKL</sequence>
<keyword evidence="2" id="KW-1185">Reference proteome</keyword>
<dbReference type="SUPFAM" id="SSF55331">
    <property type="entry name" value="Tautomerase/MIF"/>
    <property type="match status" value="1"/>
</dbReference>
<proteinExistence type="predicted"/>
<evidence type="ECO:0000313" key="1">
    <source>
        <dbReference type="EMBL" id="GAA4261698.1"/>
    </source>
</evidence>
<comment type="caution">
    <text evidence="1">The sequence shown here is derived from an EMBL/GenBank/DDBJ whole genome shotgun (WGS) entry which is preliminary data.</text>
</comment>
<protein>
    <submittedName>
        <fullName evidence="1">Tautomerase family protein</fullName>
    </submittedName>
</protein>